<organism evidence="1 2">
    <name type="scientific">Hibiscus sabdariffa</name>
    <name type="common">roselle</name>
    <dbReference type="NCBI Taxonomy" id="183260"/>
    <lineage>
        <taxon>Eukaryota</taxon>
        <taxon>Viridiplantae</taxon>
        <taxon>Streptophyta</taxon>
        <taxon>Embryophyta</taxon>
        <taxon>Tracheophyta</taxon>
        <taxon>Spermatophyta</taxon>
        <taxon>Magnoliopsida</taxon>
        <taxon>eudicotyledons</taxon>
        <taxon>Gunneridae</taxon>
        <taxon>Pentapetalae</taxon>
        <taxon>rosids</taxon>
        <taxon>malvids</taxon>
        <taxon>Malvales</taxon>
        <taxon>Malvaceae</taxon>
        <taxon>Malvoideae</taxon>
        <taxon>Hibiscus</taxon>
    </lineage>
</organism>
<comment type="caution">
    <text evidence="1">The sequence shown here is derived from an EMBL/GenBank/DDBJ whole genome shotgun (WGS) entry which is preliminary data.</text>
</comment>
<keyword evidence="2" id="KW-1185">Reference proteome</keyword>
<gene>
    <name evidence="1" type="ORF">V6N12_069102</name>
</gene>
<reference evidence="1 2" key="1">
    <citation type="journal article" date="2024" name="G3 (Bethesda)">
        <title>Genome assembly of Hibiscus sabdariffa L. provides insights into metabolisms of medicinal natural products.</title>
        <authorList>
            <person name="Kim T."/>
        </authorList>
    </citation>
    <scope>NUCLEOTIDE SEQUENCE [LARGE SCALE GENOMIC DNA]</scope>
    <source>
        <strain evidence="1">TK-2024</strain>
        <tissue evidence="1">Old leaves</tissue>
    </source>
</reference>
<evidence type="ECO:0000313" key="2">
    <source>
        <dbReference type="Proteomes" id="UP001472677"/>
    </source>
</evidence>
<accession>A0ABR2FCV7</accession>
<dbReference type="Proteomes" id="UP001472677">
    <property type="component" value="Unassembled WGS sequence"/>
</dbReference>
<evidence type="ECO:0000313" key="1">
    <source>
        <dbReference type="EMBL" id="KAK8578758.1"/>
    </source>
</evidence>
<protein>
    <submittedName>
        <fullName evidence="1">Uncharacterized protein</fullName>
    </submittedName>
</protein>
<dbReference type="EMBL" id="JBBPBM010000006">
    <property type="protein sequence ID" value="KAK8578758.1"/>
    <property type="molecule type" value="Genomic_DNA"/>
</dbReference>
<proteinExistence type="predicted"/>
<sequence>MVQSRALFVPRQPVCTFYANIVRRWKSSFEDEFLWPSDREGERVDGRFGLSLGFYGIRSTTNKDLLTDKQGDSKEGFSDVAIKFISVLEVVGNVSVGSERADDLHVDPINGEIMVLNNINVEADDLVQDHPQYI</sequence>
<name>A0ABR2FCV7_9ROSI</name>